<dbReference type="SMART" id="SM00822">
    <property type="entry name" value="PKS_KR"/>
    <property type="match status" value="1"/>
</dbReference>
<reference evidence="4 7" key="3">
    <citation type="submission" date="2016-10" db="EMBL/GenBank/DDBJ databases">
        <title>Genome sequence of Nocardia seriolae strain EM150506, isolated from Anguila japonica.</title>
        <authorList>
            <person name="Han H.-J."/>
        </authorList>
    </citation>
    <scope>NUCLEOTIDE SEQUENCE [LARGE SCALE GENOMIC DNA]</scope>
    <source>
        <strain evidence="4 7">EM150506</strain>
    </source>
</reference>
<dbReference type="InterPro" id="IPR036291">
    <property type="entry name" value="NAD(P)-bd_dom_sf"/>
</dbReference>
<evidence type="ECO:0000313" key="4">
    <source>
        <dbReference type="EMBL" id="APA99806.1"/>
    </source>
</evidence>
<dbReference type="PRINTS" id="PR00080">
    <property type="entry name" value="SDRFAMILY"/>
</dbReference>
<dbReference type="GO" id="GO:0004316">
    <property type="term" value="F:3-oxoacyl-[acyl-carrier-protein] reductase (NADPH) activity"/>
    <property type="evidence" value="ECO:0007669"/>
    <property type="project" value="UniProtKB-EC"/>
</dbReference>
<proteinExistence type="inferred from homology"/>
<dbReference type="InterPro" id="IPR057326">
    <property type="entry name" value="KR_dom"/>
</dbReference>
<dbReference type="SUPFAM" id="SSF51735">
    <property type="entry name" value="NAD(P)-binding Rossmann-fold domains"/>
    <property type="match status" value="1"/>
</dbReference>
<dbReference type="PRINTS" id="PR00081">
    <property type="entry name" value="GDHRDH"/>
</dbReference>
<dbReference type="RefSeq" id="WP_033091179.1">
    <property type="nucleotide sequence ID" value="NZ_AP017900.1"/>
</dbReference>
<dbReference type="OrthoDB" id="9803333at2"/>
<dbReference type="PANTHER" id="PTHR43639">
    <property type="entry name" value="OXIDOREDUCTASE, SHORT-CHAIN DEHYDROGENASE/REDUCTASE FAMILY (AFU_ORTHOLOGUE AFUA_5G02870)"/>
    <property type="match status" value="1"/>
</dbReference>
<reference evidence="5 6" key="2">
    <citation type="journal article" date="2016" name="Genome Announc.">
        <title>Draft Genome Sequence of Erythromycin- and Oxytetracycline-Sensitive Nocardia seriolae Strain U-1 (NBRC 110359).</title>
        <authorList>
            <person name="Imajoh M."/>
            <person name="Sukeda M."/>
            <person name="Shimizu M."/>
            <person name="Yamane J."/>
            <person name="Ohnishi K."/>
            <person name="Oshima S."/>
        </authorList>
    </citation>
    <scope>NUCLEOTIDE SEQUENCE [LARGE SCALE GENOMIC DNA]</scope>
    <source>
        <strain evidence="5 6">U-1</strain>
    </source>
</reference>
<feature type="domain" description="Ketoreductase" evidence="3">
    <location>
        <begin position="10"/>
        <end position="193"/>
    </location>
</feature>
<reference evidence="6" key="1">
    <citation type="submission" date="2015-07" db="EMBL/GenBank/DDBJ databases">
        <title>Nocardia seriolae U-1 whole genome shotgun sequence.</title>
        <authorList>
            <person name="Imajoh M."/>
            <person name="Fukumoto Y."/>
            <person name="Sukeda M."/>
            <person name="Yamane J."/>
            <person name="Yamasaki K."/>
            <person name="Shimizu M."/>
            <person name="Ohnishi K."/>
            <person name="Oshima S."/>
        </authorList>
    </citation>
    <scope>NUCLEOTIDE SEQUENCE [LARGE SCALE GENOMIC DNA]</scope>
    <source>
        <strain evidence="6">U-1</strain>
    </source>
</reference>
<dbReference type="Gene3D" id="3.40.50.720">
    <property type="entry name" value="NAD(P)-binding Rossmann-like Domain"/>
    <property type="match status" value="1"/>
</dbReference>
<dbReference type="EC" id="1.1.1.100" evidence="4"/>
<evidence type="ECO:0000259" key="3">
    <source>
        <dbReference type="SMART" id="SM00822"/>
    </source>
</evidence>
<dbReference type="InterPro" id="IPR002347">
    <property type="entry name" value="SDR_fam"/>
</dbReference>
<dbReference type="EMBL" id="BBYQ01000185">
    <property type="protein sequence ID" value="GAP32847.1"/>
    <property type="molecule type" value="Genomic_DNA"/>
</dbReference>
<dbReference type="AlphaFoldDB" id="A0A0B8NQA8"/>
<dbReference type="InterPro" id="IPR020904">
    <property type="entry name" value="Sc_DH/Rdtase_CS"/>
</dbReference>
<evidence type="ECO:0000256" key="1">
    <source>
        <dbReference type="ARBA" id="ARBA00006484"/>
    </source>
</evidence>
<evidence type="ECO:0000313" key="7">
    <source>
        <dbReference type="Proteomes" id="UP000180166"/>
    </source>
</evidence>
<name>A0A0B8NQA8_9NOCA</name>
<dbReference type="KEGG" id="nsr:NS506_05763"/>
<gene>
    <name evidence="4" type="ORF">NS506_05763</name>
    <name evidence="5" type="ORF">NSK11_contig00185-0008</name>
</gene>
<evidence type="ECO:0000256" key="2">
    <source>
        <dbReference type="ARBA" id="ARBA00023002"/>
    </source>
</evidence>
<sequence>MSEAKKLAGKTALVTGASRGIGRATAERLARDGALVAVHFGRNDAAAKEVVAAIEAAGGHAFAVGGDLGATDFAGLLDEVDAGFAGLGVPTGLDILVNNAGISVVKGVDTMTPEEFDLLFAINVRGPFFLVQAALDRLREGGRVINVSSVLTRVAIPDALAYTMTKGATESFTRVLAHQLGPRGITVNAVSPGFTLTDMNAALIDNPDGQAEASANVALGRLGRPADVADVVAFLAGDDARWVTGQTIDASGGTAL</sequence>
<dbReference type="GeneID" id="93376269"/>
<keyword evidence="6" id="KW-1185">Reference proteome</keyword>
<dbReference type="PROSITE" id="PS00061">
    <property type="entry name" value="ADH_SHORT"/>
    <property type="match status" value="1"/>
</dbReference>
<keyword evidence="2 4" id="KW-0560">Oxidoreductase</keyword>
<dbReference type="Pfam" id="PF13561">
    <property type="entry name" value="adh_short_C2"/>
    <property type="match status" value="1"/>
</dbReference>
<dbReference type="EMBL" id="CP017839">
    <property type="protein sequence ID" value="APA99806.1"/>
    <property type="molecule type" value="Genomic_DNA"/>
</dbReference>
<evidence type="ECO:0000313" key="5">
    <source>
        <dbReference type="EMBL" id="GAP32847.1"/>
    </source>
</evidence>
<evidence type="ECO:0000313" key="6">
    <source>
        <dbReference type="Proteomes" id="UP000037179"/>
    </source>
</evidence>
<accession>A0A0B8NQA8</accession>
<organism evidence="4 7">
    <name type="scientific">Nocardia seriolae</name>
    <dbReference type="NCBI Taxonomy" id="37332"/>
    <lineage>
        <taxon>Bacteria</taxon>
        <taxon>Bacillati</taxon>
        <taxon>Actinomycetota</taxon>
        <taxon>Actinomycetes</taxon>
        <taxon>Mycobacteriales</taxon>
        <taxon>Nocardiaceae</taxon>
        <taxon>Nocardia</taxon>
    </lineage>
</organism>
<protein>
    <submittedName>
        <fullName evidence="4">3-oxoacyl-[acyl-carrier-protein] reductase</fullName>
        <ecNumber evidence="4">1.1.1.100</ecNumber>
    </submittedName>
    <submittedName>
        <fullName evidence="5">Oxidoreductase</fullName>
    </submittedName>
</protein>
<dbReference type="Proteomes" id="UP000037179">
    <property type="component" value="Unassembled WGS sequence"/>
</dbReference>
<dbReference type="FunFam" id="3.40.50.720:FF:000084">
    <property type="entry name" value="Short-chain dehydrogenase reductase"/>
    <property type="match status" value="1"/>
</dbReference>
<dbReference type="Proteomes" id="UP000180166">
    <property type="component" value="Chromosome"/>
</dbReference>
<dbReference type="PANTHER" id="PTHR43639:SF1">
    <property type="entry name" value="SHORT-CHAIN DEHYDROGENASE_REDUCTASE FAMILY PROTEIN"/>
    <property type="match status" value="1"/>
</dbReference>
<comment type="similarity">
    <text evidence="1">Belongs to the short-chain dehydrogenases/reductases (SDR) family.</text>
</comment>